<dbReference type="OrthoDB" id="10070851at2759"/>
<sequence>MPFGTSPSQKTARSRLAGLRASCLTTCSQWFFSFFTSADHAVDYDSDPKLGHAIDIDPSPTLDPDSDLGIDSSSTLVSDSGLNVDTDSASRVGCVRPLSLFYSDASADGVEETSHVLRSRSRARLRRNATMSHAFSSVQPAFIDL</sequence>
<dbReference type="AlphaFoldDB" id="A0A4C1YKJ7"/>
<keyword evidence="2" id="KW-1185">Reference proteome</keyword>
<proteinExistence type="predicted"/>
<name>A0A4C1YKJ7_EUMVA</name>
<reference evidence="1 2" key="1">
    <citation type="journal article" date="2019" name="Commun. Biol.">
        <title>The bagworm genome reveals a unique fibroin gene that provides high tensile strength.</title>
        <authorList>
            <person name="Kono N."/>
            <person name="Nakamura H."/>
            <person name="Ohtoshi R."/>
            <person name="Tomita M."/>
            <person name="Numata K."/>
            <person name="Arakawa K."/>
        </authorList>
    </citation>
    <scope>NUCLEOTIDE SEQUENCE [LARGE SCALE GENOMIC DNA]</scope>
</reference>
<gene>
    <name evidence="1" type="ORF">EVAR_34749_1</name>
</gene>
<comment type="caution">
    <text evidence="1">The sequence shown here is derived from an EMBL/GenBank/DDBJ whole genome shotgun (WGS) entry which is preliminary data.</text>
</comment>
<protein>
    <submittedName>
        <fullName evidence="1">Uncharacterized protein</fullName>
    </submittedName>
</protein>
<dbReference type="Proteomes" id="UP000299102">
    <property type="component" value="Unassembled WGS sequence"/>
</dbReference>
<dbReference type="EMBL" id="BGZK01001247">
    <property type="protein sequence ID" value="GBP75382.1"/>
    <property type="molecule type" value="Genomic_DNA"/>
</dbReference>
<organism evidence="1 2">
    <name type="scientific">Eumeta variegata</name>
    <name type="common">Bagworm moth</name>
    <name type="synonym">Eumeta japonica</name>
    <dbReference type="NCBI Taxonomy" id="151549"/>
    <lineage>
        <taxon>Eukaryota</taxon>
        <taxon>Metazoa</taxon>
        <taxon>Ecdysozoa</taxon>
        <taxon>Arthropoda</taxon>
        <taxon>Hexapoda</taxon>
        <taxon>Insecta</taxon>
        <taxon>Pterygota</taxon>
        <taxon>Neoptera</taxon>
        <taxon>Endopterygota</taxon>
        <taxon>Lepidoptera</taxon>
        <taxon>Glossata</taxon>
        <taxon>Ditrysia</taxon>
        <taxon>Tineoidea</taxon>
        <taxon>Psychidae</taxon>
        <taxon>Oiketicinae</taxon>
        <taxon>Eumeta</taxon>
    </lineage>
</organism>
<evidence type="ECO:0000313" key="1">
    <source>
        <dbReference type="EMBL" id="GBP75382.1"/>
    </source>
</evidence>
<accession>A0A4C1YKJ7</accession>
<evidence type="ECO:0000313" key="2">
    <source>
        <dbReference type="Proteomes" id="UP000299102"/>
    </source>
</evidence>